<dbReference type="Proteomes" id="UP000220158">
    <property type="component" value="Chromosome 13"/>
</dbReference>
<feature type="region of interest" description="Disordered" evidence="1">
    <location>
        <begin position="925"/>
        <end position="955"/>
    </location>
</feature>
<keyword evidence="3" id="KW-1185">Reference proteome</keyword>
<name>A0A1J1HF21_PLARL</name>
<dbReference type="OrthoDB" id="384271at2759"/>
<evidence type="ECO:0000313" key="3">
    <source>
        <dbReference type="Proteomes" id="UP000220158"/>
    </source>
</evidence>
<sequence length="1108" mass="131155">MSNNFLEVFNEVNPHVDIYSYETRKLTNKPLFLIKNERKFLFLAREPCEYKLDHLYMDNLEVAENIKRKLINEQIHIVLVLYFKILKELMMYDKYRRGIDEKLKKVIASAIKLYSLKERHNKNIRKSYIKKIYSIYNNLSKILIQYKNSSGNILKSKSSLCNFDYKRKKLLSDSNDLRKDFSKCATNNIKLNEKCKCVEEWIKEENIKEAINVEKERESSFKNKLYYNSSNSSELLNNYRKLYNPPEKLKKLYLKKDFTIKNCLRCLYSAQELNNISKNNYQKKVKLFKCFKTDCEYITLSKRNELLNKFKGVLEKKKKILNGKKKKNNSEIQKESIHKRSSDDTIIILSEKSSPEYSEDNAFLDIRKNTSNELKSILLNTNNTYTTFKLSNDGNIQAIIQLSENNKRKKKFIALNEYDYFFNSNTDELKEGISKKNKDTYNYEKFFFYVDKRKIIFDKKKKEKIIFEMNPNGLLKKYVFRKDKKNNDILMKIYSESEWSDNTVDFCYITKNKNKEKIVIKKSKNGSKHRIIYKESELNGREEFDYYKRNIENIKEINFYDDDDAILHFLKKNEKKRTKMKNKHILKKKKDSEDTITFHRKEKNDVYLKKKNESSIDKNINEINEKNQLDLLLKLKKRKDRFLKGVCIFNKEETYSIKKIPKLKNIKTEFKIHNNNTSMEEKKKFNKLGNIYEINEKEKDENKETLNEKNIITDEIKKKLKKNNLPSNKKVLDNKEKIKYIYDNLKKKDSKKSSMYSINKLTSIFAKKNSSKSFEKYQQNTSKKIEDFVFNENLKSLSATSYSLSGIVLEQSPKILLYEKSLNLSSKSFKSKDNGIISELSSFSLKKENFDVSEDVFSKKTSYSIIKSSSIKDDNNISKKTSCSLTNNFKDEKCIVQTESNGLSKKGSSFELSELSSYLELNVKPDDKKSANTDENKSNNLKEKSEQIDEDNDNEKKERIRYLSQGFSAHAHIILSETNIISRKCIISYNFRSEKLKMMRNEKIFEIDRKKLNIQEIPTYDKEKAIVKLVTSKKNYNALLIESGDLVGLQYLGDEIGWIYEEKNDSLKNKLKGDVNEPKDVFYKLNSNNPKKRISFFEKIKLNKFLGR</sequence>
<reference evidence="2 3" key="1">
    <citation type="submission" date="2015-04" db="EMBL/GenBank/DDBJ databases">
        <authorList>
            <consortium name="Pathogen Informatics"/>
        </authorList>
    </citation>
    <scope>NUCLEOTIDE SEQUENCE [LARGE SCALE GENOMIC DNA]</scope>
    <source>
        <strain evidence="2 3">SGS1</strain>
    </source>
</reference>
<dbReference type="OMA" id="HNDEYHN"/>
<feature type="compositionally biased region" description="Basic and acidic residues" evidence="1">
    <location>
        <begin position="925"/>
        <end position="947"/>
    </location>
</feature>
<gene>
    <name evidence="2" type="ORF">PRELSG_1337400</name>
</gene>
<evidence type="ECO:0000313" key="2">
    <source>
        <dbReference type="EMBL" id="CRH04000.1"/>
    </source>
</evidence>
<dbReference type="VEuPathDB" id="PlasmoDB:PRELSG_1337400"/>
<evidence type="ECO:0000256" key="1">
    <source>
        <dbReference type="SAM" id="MobiDB-lite"/>
    </source>
</evidence>
<protein>
    <submittedName>
        <fullName evidence="2">Uncharacterized protein</fullName>
    </submittedName>
</protein>
<dbReference type="RefSeq" id="XP_028536006.1">
    <property type="nucleotide sequence ID" value="XM_028678907.1"/>
</dbReference>
<organism evidence="2 3">
    <name type="scientific">Plasmodium relictum</name>
    <dbReference type="NCBI Taxonomy" id="85471"/>
    <lineage>
        <taxon>Eukaryota</taxon>
        <taxon>Sar</taxon>
        <taxon>Alveolata</taxon>
        <taxon>Apicomplexa</taxon>
        <taxon>Aconoidasida</taxon>
        <taxon>Haemosporida</taxon>
        <taxon>Plasmodiidae</taxon>
        <taxon>Plasmodium</taxon>
        <taxon>Plasmodium (Haemamoeba)</taxon>
    </lineage>
</organism>
<proteinExistence type="predicted"/>
<accession>A0A1J1HF21</accession>
<dbReference type="EMBL" id="LN835308">
    <property type="protein sequence ID" value="CRH04000.1"/>
    <property type="molecule type" value="Genomic_DNA"/>
</dbReference>
<dbReference type="GeneID" id="39738307"/>
<dbReference type="AlphaFoldDB" id="A0A1J1HF21"/>
<dbReference type="KEGG" id="prel:PRELSG_1337400"/>